<keyword evidence="10" id="KW-1185">Reference proteome</keyword>
<evidence type="ECO:0000256" key="8">
    <source>
        <dbReference type="SAM" id="Phobius"/>
    </source>
</evidence>
<evidence type="ECO:0000313" key="10">
    <source>
        <dbReference type="Proteomes" id="UP000243547"/>
    </source>
</evidence>
<name>A0A1M6PHR5_9FIRM</name>
<evidence type="ECO:0000313" key="9">
    <source>
        <dbReference type="EMBL" id="SHK07486.1"/>
    </source>
</evidence>
<dbReference type="GO" id="GO:0043093">
    <property type="term" value="P:FtsZ-dependent cytokinesis"/>
    <property type="evidence" value="ECO:0007669"/>
    <property type="project" value="TreeGrafter"/>
</dbReference>
<keyword evidence="7" id="KW-0175">Coiled coil</keyword>
<protein>
    <submittedName>
        <fullName evidence="9">Cell division protein FtsL</fullName>
    </submittedName>
</protein>
<dbReference type="PANTHER" id="PTHR37485:SF1">
    <property type="entry name" value="CELL DIVISION PROTEIN FTSB"/>
    <property type="match status" value="1"/>
</dbReference>
<evidence type="ECO:0000256" key="4">
    <source>
        <dbReference type="ARBA" id="ARBA00022989"/>
    </source>
</evidence>
<dbReference type="Pfam" id="PF04977">
    <property type="entry name" value="DivIC"/>
    <property type="match status" value="1"/>
</dbReference>
<keyword evidence="2 9" id="KW-0132">Cell division</keyword>
<evidence type="ECO:0000256" key="7">
    <source>
        <dbReference type="SAM" id="Coils"/>
    </source>
</evidence>
<dbReference type="Proteomes" id="UP000243547">
    <property type="component" value="Unassembled WGS sequence"/>
</dbReference>
<dbReference type="GO" id="GO:0030428">
    <property type="term" value="C:cell septum"/>
    <property type="evidence" value="ECO:0007669"/>
    <property type="project" value="TreeGrafter"/>
</dbReference>
<evidence type="ECO:0000256" key="5">
    <source>
        <dbReference type="ARBA" id="ARBA00023136"/>
    </source>
</evidence>
<keyword evidence="4 8" id="KW-1133">Transmembrane helix</keyword>
<dbReference type="InterPro" id="IPR023081">
    <property type="entry name" value="Cell_div_FtsB"/>
</dbReference>
<dbReference type="AlphaFoldDB" id="A0A1M6PHR5"/>
<evidence type="ECO:0000256" key="2">
    <source>
        <dbReference type="ARBA" id="ARBA00022618"/>
    </source>
</evidence>
<dbReference type="OrthoDB" id="9815382at2"/>
<dbReference type="STRING" id="1120989.SAMN02745227_01443"/>
<keyword evidence="6" id="KW-0131">Cell cycle</keyword>
<keyword evidence="1" id="KW-1003">Cell membrane</keyword>
<dbReference type="RefSeq" id="WP_072907502.1">
    <property type="nucleotide sequence ID" value="NZ_FRAI01000015.1"/>
</dbReference>
<keyword evidence="3 8" id="KW-0812">Transmembrane</keyword>
<reference evidence="10" key="1">
    <citation type="submission" date="2016-11" db="EMBL/GenBank/DDBJ databases">
        <authorList>
            <person name="Varghese N."/>
            <person name="Submissions S."/>
        </authorList>
    </citation>
    <scope>NUCLEOTIDE SEQUENCE [LARGE SCALE GENOMIC DNA]</scope>
    <source>
        <strain evidence="10">DSM 14826</strain>
    </source>
</reference>
<feature type="coiled-coil region" evidence="7">
    <location>
        <begin position="39"/>
        <end position="73"/>
    </location>
</feature>
<dbReference type="EMBL" id="FRAI01000015">
    <property type="protein sequence ID" value="SHK07486.1"/>
    <property type="molecule type" value="Genomic_DNA"/>
</dbReference>
<evidence type="ECO:0000256" key="6">
    <source>
        <dbReference type="ARBA" id="ARBA00023306"/>
    </source>
</evidence>
<keyword evidence="5 8" id="KW-0472">Membrane</keyword>
<proteinExistence type="predicted"/>
<sequence length="99" mass="11925">MAKGKVMEFNSYGSKIRRTILYIAIIYTLITLVKQQITLSKIQNDIENYNIKIQALEEKNHEYRREIERLHDLEYIEYLARKELGLVRKGERVYIFSKQ</sequence>
<accession>A0A1M6PHR5</accession>
<organism evidence="9 10">
    <name type="scientific">Anaerobranca californiensis DSM 14826</name>
    <dbReference type="NCBI Taxonomy" id="1120989"/>
    <lineage>
        <taxon>Bacteria</taxon>
        <taxon>Bacillati</taxon>
        <taxon>Bacillota</taxon>
        <taxon>Clostridia</taxon>
        <taxon>Eubacteriales</taxon>
        <taxon>Proteinivoracaceae</taxon>
        <taxon>Anaerobranca</taxon>
    </lineage>
</organism>
<dbReference type="PANTHER" id="PTHR37485">
    <property type="entry name" value="CELL DIVISION PROTEIN FTSB"/>
    <property type="match status" value="1"/>
</dbReference>
<evidence type="ECO:0000256" key="1">
    <source>
        <dbReference type="ARBA" id="ARBA00022475"/>
    </source>
</evidence>
<feature type="transmembrane region" description="Helical" evidence="8">
    <location>
        <begin position="20"/>
        <end position="37"/>
    </location>
</feature>
<gene>
    <name evidence="9" type="ORF">SAMN02745227_01443</name>
</gene>
<evidence type="ECO:0000256" key="3">
    <source>
        <dbReference type="ARBA" id="ARBA00022692"/>
    </source>
</evidence>
<dbReference type="InterPro" id="IPR007060">
    <property type="entry name" value="FtsL/DivIC"/>
</dbReference>